<dbReference type="InterPro" id="IPR036890">
    <property type="entry name" value="HATPase_C_sf"/>
</dbReference>
<keyword evidence="3 4" id="KW-0597">Phosphoprotein</keyword>
<keyword evidence="5" id="KW-0472">Membrane</keyword>
<dbReference type="Gene3D" id="3.30.565.10">
    <property type="entry name" value="Histidine kinase-like ATPase, C-terminal domain"/>
    <property type="match status" value="1"/>
</dbReference>
<dbReference type="PROSITE" id="PS50112">
    <property type="entry name" value="PAS"/>
    <property type="match status" value="2"/>
</dbReference>
<evidence type="ECO:0000313" key="11">
    <source>
        <dbReference type="Proteomes" id="UP000199608"/>
    </source>
</evidence>
<dbReference type="InterPro" id="IPR005467">
    <property type="entry name" value="His_kinase_dom"/>
</dbReference>
<dbReference type="CDD" id="cd00082">
    <property type="entry name" value="HisKA"/>
    <property type="match status" value="1"/>
</dbReference>
<dbReference type="SMART" id="SM00388">
    <property type="entry name" value="HisKA"/>
    <property type="match status" value="1"/>
</dbReference>
<feature type="transmembrane region" description="Helical" evidence="5">
    <location>
        <begin position="21"/>
        <end position="42"/>
    </location>
</feature>
<dbReference type="SMART" id="SM00387">
    <property type="entry name" value="HATPase_c"/>
    <property type="match status" value="1"/>
</dbReference>
<dbReference type="InterPro" id="IPR000014">
    <property type="entry name" value="PAS"/>
</dbReference>
<feature type="modified residue" description="4-aspartylphosphate" evidence="4">
    <location>
        <position position="1096"/>
    </location>
</feature>
<organism evidence="10 11">
    <name type="scientific">Desulfobacula phenolica</name>
    <dbReference type="NCBI Taxonomy" id="90732"/>
    <lineage>
        <taxon>Bacteria</taxon>
        <taxon>Pseudomonadati</taxon>
        <taxon>Thermodesulfobacteriota</taxon>
        <taxon>Desulfobacteria</taxon>
        <taxon>Desulfobacterales</taxon>
        <taxon>Desulfobacteraceae</taxon>
        <taxon>Desulfobacula</taxon>
    </lineage>
</organism>
<evidence type="ECO:0000256" key="5">
    <source>
        <dbReference type="SAM" id="Phobius"/>
    </source>
</evidence>
<dbReference type="InterPro" id="IPR000700">
    <property type="entry name" value="PAS-assoc_C"/>
</dbReference>
<dbReference type="NCBIfam" id="TIGR00229">
    <property type="entry name" value="sensory_box"/>
    <property type="match status" value="2"/>
</dbReference>
<dbReference type="Gene3D" id="3.40.50.2300">
    <property type="match status" value="1"/>
</dbReference>
<dbReference type="SUPFAM" id="SSF52172">
    <property type="entry name" value="CheY-like"/>
    <property type="match status" value="1"/>
</dbReference>
<evidence type="ECO:0000259" key="7">
    <source>
        <dbReference type="PROSITE" id="PS50110"/>
    </source>
</evidence>
<dbReference type="PROSITE" id="PS50113">
    <property type="entry name" value="PAC"/>
    <property type="match status" value="2"/>
</dbReference>
<feature type="domain" description="PAS" evidence="8">
    <location>
        <begin position="278"/>
        <end position="321"/>
    </location>
</feature>
<protein>
    <recommendedName>
        <fullName evidence="2">histidine kinase</fullName>
        <ecNumber evidence="2">2.7.13.3</ecNumber>
    </recommendedName>
</protein>
<dbReference type="Gene3D" id="1.10.287.130">
    <property type="match status" value="1"/>
</dbReference>
<dbReference type="SMART" id="SM00091">
    <property type="entry name" value="PAS"/>
    <property type="match status" value="4"/>
</dbReference>
<keyword evidence="5" id="KW-1133">Transmembrane helix</keyword>
<dbReference type="PANTHER" id="PTHR43065">
    <property type="entry name" value="SENSOR HISTIDINE KINASE"/>
    <property type="match status" value="1"/>
</dbReference>
<evidence type="ECO:0000256" key="4">
    <source>
        <dbReference type="PROSITE-ProRule" id="PRU00169"/>
    </source>
</evidence>
<dbReference type="CDD" id="cd17546">
    <property type="entry name" value="REC_hyHK_CKI1_RcsC-like"/>
    <property type="match status" value="1"/>
</dbReference>
<feature type="domain" description="Response regulatory" evidence="7">
    <location>
        <begin position="1045"/>
        <end position="1161"/>
    </location>
</feature>
<dbReference type="SUPFAM" id="SSF55785">
    <property type="entry name" value="PYP-like sensor domain (PAS domain)"/>
    <property type="match status" value="4"/>
</dbReference>
<dbReference type="AlphaFoldDB" id="A0A1H2DMK4"/>
<dbReference type="Proteomes" id="UP000199608">
    <property type="component" value="Unassembled WGS sequence"/>
</dbReference>
<feature type="transmembrane region" description="Helical" evidence="5">
    <location>
        <begin position="81"/>
        <end position="100"/>
    </location>
</feature>
<dbReference type="EC" id="2.7.13.3" evidence="2"/>
<feature type="domain" description="PAC" evidence="9">
    <location>
        <begin position="344"/>
        <end position="400"/>
    </location>
</feature>
<feature type="domain" description="PAC" evidence="9">
    <location>
        <begin position="741"/>
        <end position="790"/>
    </location>
</feature>
<dbReference type="Pfam" id="PF00512">
    <property type="entry name" value="HisKA"/>
    <property type="match status" value="1"/>
</dbReference>
<feature type="transmembrane region" description="Helical" evidence="5">
    <location>
        <begin position="215"/>
        <end position="236"/>
    </location>
</feature>
<feature type="domain" description="PAS" evidence="8">
    <location>
        <begin position="669"/>
        <end position="739"/>
    </location>
</feature>
<evidence type="ECO:0000259" key="9">
    <source>
        <dbReference type="PROSITE" id="PS50113"/>
    </source>
</evidence>
<dbReference type="InterPro" id="IPR033425">
    <property type="entry name" value="MASE3"/>
</dbReference>
<reference evidence="11" key="1">
    <citation type="submission" date="2016-10" db="EMBL/GenBank/DDBJ databases">
        <authorList>
            <person name="Varghese N."/>
            <person name="Submissions S."/>
        </authorList>
    </citation>
    <scope>NUCLEOTIDE SEQUENCE [LARGE SCALE GENOMIC DNA]</scope>
    <source>
        <strain evidence="11">DSM 3384</strain>
    </source>
</reference>
<dbReference type="Pfam" id="PF17159">
    <property type="entry name" value="MASE3"/>
    <property type="match status" value="1"/>
</dbReference>
<dbReference type="InterPro" id="IPR001789">
    <property type="entry name" value="Sig_transdc_resp-reg_receiver"/>
</dbReference>
<sequence length="1174" mass="133753">MKLMFKHLNLGINMTKTEFRDHFNLFFSILSVLVIISVLYIVSRYNYLIFHTLAEFFSIVIACSLFVIVWNTRKTIENDALVFLGIAYLFIGGCDLFHALSYKGMGTFGPELGANPATQLWLVARYMESISLFLFPFLFNKRINFTLVFWVYSIISVIACFAIFFWKIFPACFIEGFGLTTFKKTSEYIICLFLALSLFFLHQKRNVLDQIVYKLLFMSIGMTIISELAFTFYISVYGFSNFIGHLFKIFTFYLVYKAMAYTGLKKPHDLLFKELRDKEQCYRQMFETNQAVKLIINPENGSIIEANEAACNFYGYSKEEITSLSIFDINALTTEQVVKEMNKTKFENKLVFNFPHRLASGEIREVEVYSGPVQSGENTFLYSIIQDITKRKQAEQKIKSHADNLSIIFNSVPNILAIVNDKGRIEMINNKGTAFGRKEKEEFLGLWGGEVLNCLTSFDGKGCGRNSDCSECPVRMRVMSTFKTEKSHIDEECQMTFFIDDKEMFLNFLISTSLLKLNGDKKVLLSLTNITERKQSEQSLIESEIRFSEMFEHMSSGAAVYEPIKKGDDFIFKAFNAAAEKITRIKRKNVLGKRLLEIFPNMDKTGFLDVLQEVWKSGKEVHLEPFYYKDNVRKGWRENRIYKLPSGEVVALFDDVTLRIESESAIKKSEKKYRTLFHKSNDGIIVHNLNGQILDINNKIEQMLDYQTDDFTQLNLKELLPPFDMEILKEVLEETKIKGYTKFETKLNRHDGSIIDVEVSSSIVDQNAGTVQSIVRDLTDQKEMEKRVLHSQKMESIGSLAGGIAHDFNNILFPIVGMSEMLLEDMPEQSPVHENVQVILKAGQRAAKLVQQILTFSRQNEHKVIPVRIQQVLKEVLRLTRSTIPSNIEIVQQIQHDCGLVMADPTQIHQVAMNIITNAFHAIEFEGGIITVLLKEILLEGDDLVSTSLGSDRYAKLSISDNGHGILPELMNKIFEPYFTTKGQGKGTGLGLSVVYGIIKDHKGEITVDSEPQKGTTFNIFLPIMKKTSVVRQIKAGDQPTGDERVLLVDDEESIIKISSQMLIRLGYKVTSFVNSLEALEAFKDKPDTFDIVITDMTMPLMTGNQLAKELMTIRPNIPIVMCTGFSESIDQEKAKASGFKGLLMKPIFKSDMANMVRKVLDKASQDLQSVCFK</sequence>
<accession>A0A1H2DMK4</accession>
<dbReference type="InterPro" id="IPR003594">
    <property type="entry name" value="HATPase_dom"/>
</dbReference>
<dbReference type="PROSITE" id="PS50110">
    <property type="entry name" value="RESPONSE_REGULATORY"/>
    <property type="match status" value="1"/>
</dbReference>
<dbReference type="InterPro" id="IPR035965">
    <property type="entry name" value="PAS-like_dom_sf"/>
</dbReference>
<evidence type="ECO:0000259" key="8">
    <source>
        <dbReference type="PROSITE" id="PS50112"/>
    </source>
</evidence>
<evidence type="ECO:0000256" key="1">
    <source>
        <dbReference type="ARBA" id="ARBA00000085"/>
    </source>
</evidence>
<dbReference type="PANTHER" id="PTHR43065:SF42">
    <property type="entry name" value="TWO-COMPONENT SENSOR PPRA"/>
    <property type="match status" value="1"/>
</dbReference>
<keyword evidence="11" id="KW-1185">Reference proteome</keyword>
<feature type="transmembrane region" description="Helical" evidence="5">
    <location>
        <begin position="186"/>
        <end position="203"/>
    </location>
</feature>
<dbReference type="InterPro" id="IPR011006">
    <property type="entry name" value="CheY-like_superfamily"/>
</dbReference>
<comment type="catalytic activity">
    <reaction evidence="1">
        <text>ATP + protein L-histidine = ADP + protein N-phospho-L-histidine.</text>
        <dbReference type="EC" id="2.7.13.3"/>
    </reaction>
</comment>
<dbReference type="SUPFAM" id="SSF47384">
    <property type="entry name" value="Homodimeric domain of signal transducing histidine kinase"/>
    <property type="match status" value="1"/>
</dbReference>
<evidence type="ECO:0000259" key="6">
    <source>
        <dbReference type="PROSITE" id="PS50109"/>
    </source>
</evidence>
<evidence type="ECO:0000256" key="3">
    <source>
        <dbReference type="ARBA" id="ARBA00022553"/>
    </source>
</evidence>
<evidence type="ECO:0000256" key="2">
    <source>
        <dbReference type="ARBA" id="ARBA00012438"/>
    </source>
</evidence>
<evidence type="ECO:0000313" key="10">
    <source>
        <dbReference type="EMBL" id="SDT84153.1"/>
    </source>
</evidence>
<feature type="transmembrane region" description="Helical" evidence="5">
    <location>
        <begin position="48"/>
        <end position="69"/>
    </location>
</feature>
<dbReference type="CDD" id="cd00130">
    <property type="entry name" value="PAS"/>
    <property type="match status" value="2"/>
</dbReference>
<feature type="domain" description="Histidine kinase" evidence="6">
    <location>
        <begin position="803"/>
        <end position="1026"/>
    </location>
</feature>
<keyword evidence="5" id="KW-0812">Transmembrane</keyword>
<dbReference type="Pfam" id="PF13426">
    <property type="entry name" value="PAS_9"/>
    <property type="match status" value="3"/>
</dbReference>
<dbReference type="InterPro" id="IPR004358">
    <property type="entry name" value="Sig_transdc_His_kin-like_C"/>
</dbReference>
<feature type="transmembrane region" description="Helical" evidence="5">
    <location>
        <begin position="120"/>
        <end position="140"/>
    </location>
</feature>
<dbReference type="EMBL" id="FNLL01000001">
    <property type="protein sequence ID" value="SDT84153.1"/>
    <property type="molecule type" value="Genomic_DNA"/>
</dbReference>
<feature type="transmembrane region" description="Helical" evidence="5">
    <location>
        <begin position="147"/>
        <end position="166"/>
    </location>
</feature>
<dbReference type="Gene3D" id="3.30.450.20">
    <property type="entry name" value="PAS domain"/>
    <property type="match status" value="4"/>
</dbReference>
<gene>
    <name evidence="10" type="ORF">SAMN04487931_101141</name>
</gene>
<dbReference type="PRINTS" id="PR00344">
    <property type="entry name" value="BCTRLSENSOR"/>
</dbReference>
<dbReference type="GO" id="GO:0000155">
    <property type="term" value="F:phosphorelay sensor kinase activity"/>
    <property type="evidence" value="ECO:0007669"/>
    <property type="project" value="InterPro"/>
</dbReference>
<dbReference type="InterPro" id="IPR036097">
    <property type="entry name" value="HisK_dim/P_sf"/>
</dbReference>
<proteinExistence type="predicted"/>
<dbReference type="Pfam" id="PF02518">
    <property type="entry name" value="HATPase_c"/>
    <property type="match status" value="1"/>
</dbReference>
<dbReference type="SUPFAM" id="SSF55874">
    <property type="entry name" value="ATPase domain of HSP90 chaperone/DNA topoisomerase II/histidine kinase"/>
    <property type="match status" value="1"/>
</dbReference>
<dbReference type="PROSITE" id="PS50109">
    <property type="entry name" value="HIS_KIN"/>
    <property type="match status" value="1"/>
</dbReference>
<dbReference type="InterPro" id="IPR003661">
    <property type="entry name" value="HisK_dim/P_dom"/>
</dbReference>
<name>A0A1H2DMK4_9BACT</name>
<dbReference type="SMART" id="SM00448">
    <property type="entry name" value="REC"/>
    <property type="match status" value="1"/>
</dbReference>
<dbReference type="Pfam" id="PF00072">
    <property type="entry name" value="Response_reg"/>
    <property type="match status" value="1"/>
</dbReference>